<dbReference type="PROSITE" id="PS00012">
    <property type="entry name" value="PHOSPHOPANTETHEINE"/>
    <property type="match status" value="1"/>
</dbReference>
<dbReference type="InterPro" id="IPR025110">
    <property type="entry name" value="AMP-bd_C"/>
</dbReference>
<dbReference type="SMART" id="SM00822">
    <property type="entry name" value="PKS_KR"/>
    <property type="match status" value="1"/>
</dbReference>
<dbReference type="SUPFAM" id="SSF56801">
    <property type="entry name" value="Acetyl-CoA synthetase-like"/>
    <property type="match status" value="1"/>
</dbReference>
<feature type="active site" description="Proton acceptor; for dehydratase activity" evidence="11">
    <location>
        <position position="793"/>
    </location>
</feature>
<feature type="region of interest" description="C-terminal hotdog fold" evidence="11">
    <location>
        <begin position="897"/>
        <end position="1054"/>
    </location>
</feature>
<name>A0ABX4Q4K1_9PSED</name>
<dbReference type="InterPro" id="IPR016039">
    <property type="entry name" value="Thiolase-like"/>
</dbReference>
<dbReference type="InterPro" id="IPR020807">
    <property type="entry name" value="PKS_DH"/>
</dbReference>
<dbReference type="SMART" id="SM01294">
    <property type="entry name" value="PKS_PP_betabranch"/>
    <property type="match status" value="2"/>
</dbReference>
<dbReference type="PROSITE" id="PS52004">
    <property type="entry name" value="KS3_2"/>
    <property type="match status" value="1"/>
</dbReference>
<dbReference type="PANTHER" id="PTHR43775:SF37">
    <property type="entry name" value="SI:DKEY-61P9.11"/>
    <property type="match status" value="1"/>
</dbReference>
<evidence type="ECO:0000256" key="11">
    <source>
        <dbReference type="PROSITE-ProRule" id="PRU01363"/>
    </source>
</evidence>
<dbReference type="InterPro" id="IPR020806">
    <property type="entry name" value="PKS_PP-bd"/>
</dbReference>
<dbReference type="Gene3D" id="3.40.47.10">
    <property type="match status" value="1"/>
</dbReference>
<evidence type="ECO:0000256" key="8">
    <source>
        <dbReference type="ARBA" id="ARBA00022553"/>
    </source>
</evidence>
<evidence type="ECO:0000313" key="17">
    <source>
        <dbReference type="Proteomes" id="UP000232455"/>
    </source>
</evidence>
<dbReference type="Gene3D" id="1.10.1200.10">
    <property type="entry name" value="ACP-like"/>
    <property type="match status" value="3"/>
</dbReference>
<feature type="active site" description="Proton donor; for dehydratase activity" evidence="11">
    <location>
        <position position="972"/>
    </location>
</feature>
<dbReference type="InterPro" id="IPR054514">
    <property type="entry name" value="RhiE-like_linker"/>
</dbReference>
<keyword evidence="17" id="KW-1185">Reference proteome</keyword>
<feature type="compositionally biased region" description="Pro residues" evidence="12">
    <location>
        <begin position="2729"/>
        <end position="2738"/>
    </location>
</feature>
<dbReference type="SMART" id="SM00826">
    <property type="entry name" value="PKS_DH"/>
    <property type="match status" value="1"/>
</dbReference>
<evidence type="ECO:0000256" key="7">
    <source>
        <dbReference type="ARBA" id="ARBA00022490"/>
    </source>
</evidence>
<dbReference type="Proteomes" id="UP000232455">
    <property type="component" value="Unassembled WGS sequence"/>
</dbReference>
<dbReference type="Pfam" id="PF00501">
    <property type="entry name" value="AMP-binding"/>
    <property type="match status" value="1"/>
</dbReference>
<dbReference type="Pfam" id="PF21394">
    <property type="entry name" value="Beta-ketacyl_N"/>
    <property type="match status" value="1"/>
</dbReference>
<sequence>MPVKDVQSVKNTIRRLLADALGVAAEDISESRTFFELGLTSRIGVMWMAQVNQAYGLSIPAVRVFNYPTLARMAELVHQEQAEQGVEGSAQRPARAMFGRRPAPAAVTAAALPEAPASSIPAQPRKLASFRARSRPASVEPASVPQVPVARPEARGDAGAIAIIGLSGRFPQARDARAFWAAVAEGRDCISRVARDYWRMDQAYSPTRQAGKTYSDSIGAVDDIDCFDPLFFNISPADADAMDPQQRLFLQEAWSCLEDAGLHPQQLAGSKCGVFVGCGSYGQSQNGNALSAAGFLGGSASILAARIAYLLDLRGPCLTIDTACSASLVAIAQACDSLVTGNSDLALAGGVSILSDPSIHIMASQAGMLSADGRCYSFDQRANGFVPAEGVGVVALKRLADAQRDNDPIYGTLIGWGVNQDGKTNGITAPSQTSQAELQQAVFKQFGIDPRSLGLMEAHGSGTPLGDPIEVEALVNAFKPFTDERGFCALGSVKGNMGHMLAAAGVAGFFKALLAIRHRRLPPSAHLQTLNEHIQLDRSPFYIHTDNREWTVPEGTRRRAGVSSFGFSGTNAYAVLEEYPQPGPVPASAPAEQVIVLSAQNEERLRAYAGKLLEFLRGEGAMLRLEDLAYTLQVGRLAMDARLALVADSMQTLEQALAAYLAVAPGDDREARLFHGKPVVEQDALLDADELPATALRWAREGKWAALARLWVRRGGFDWQPLRAQDGEPPARRVSLPTYPFAQRPCQMPVFRVLAAPTAPAGLSPLLQRNVSTFEGVAFRSRFNGDEFYFADHVIAGRKTLPGVAYLEMACTAGYLASGQAISRVRNIVWLQPFLVDREPATLELRLKQKNAKTRFEIHDLSGAREQLCAQGEIVIEAGASELPPVPSLAGLLAEAQRLDEGAGCYARFAAQGFAYGPTFRAIKSLSRSGGYLIAEIQRQAGGGQGEQPVPEGLGQHYRLLDGFILNPALLDSAFQPCIRFCEDEDPSSTYIPYALEQITVLKALPERFYSVAQLREIDAESARCSVHILGESGELLVHIDNLTLRPIKARQAASPSQLYRMDWLAAAPAPEIDAAQAQAARLLFVADGQLAEHLARPQDILVYPGAAFRCVGPRHYEVVPDNPQDYARLWEACAEPVSTLVHTWALGAPVELQQALALNLYALTFIAQQLLRGDAAKGTTLLHFYPHDVPAGVAVGGFMRSLAAERPEWVARSIALPGLGAQPLAALMAREIGVSQQPGLGVEVRLEEDRRLVLSAVPDTQTAVGQDALREGGVYLISGGAGGLGLILARALVQGYRARVFLTGRTPLAQLPAASRQVIEALDQDGQGAGVEYLPADITDAQGSAELVAGIRQRAGRIHGVFHCAGSMDNATLAHKDAAQIARIVNPKAIGVTLLDQALEHEALDLFVVYSSIAAVMGFAGQTDYAYANRFLDGFVAQRQRRVRHGLRQGRSLALNWTLWRDGGMQLDAQSSLFLERSRGLQALDAAAGIAALKHCLAIEEGTQRVVVQGQANAIQAAWNEFPKAPRGSAATPRPTTASPQGQGSSAVGERTLGELAELLKLAPADIDPDQDLMKYGLDSIGAMMLINKINDAFDINVQPAALLRHTSLRAFIAHICEEHLPAAEVAEQTQAEPPLAAPAVAVNYPDPYLAPVPRGDWIDSSAPSAAAAIEAEVWPMSHGQQSLWFIHKLNEASAAYHIAMTFRLRSPLDRAALERAYSLLLQRHPALRARFSERQGQPVQEIPPTVLPDIGLYNLAGQSREQVQEALQAAHRQPFDLQQGALSRLRLFICGERDTLVLWTVHHLVSDAWSQWLLLDELLGGYAALCRGEQPLLAPLTASFADFVSEEEAFLLSAAGQRQRDFWKARLADPEVRLNLPLDFPRPKAQTFNGASLAIQCDSELSEGIKALAQRQGVTVFTVLLAAYQCLLARYSSDRQVWIGSPVSGRIDQRFNPLVGYFVNSVVLAADLRANPSFGELLQQQKQVVLEALENQRVPFARLVQDLNPPREAGRTPLFQAEFVYQKPHQSSELIRILSPEEGVPIRHQGLQLESVPFAQQEGQFEIGLEMMDIDGRLAGALKFNADLFAAPTMARMRDSFLTLLQHCVSQPETPVWSLPVVAGQDLARSATWLQGARVPVAPLTTAQLFEQLVLRQAAQTALLDSRRSWSYEALNQRANRLAHHLQAAGLRQGQGVALCMQRSGDLVAALLAVFKAGGFYIPMDPGFPAQRLQHMLDDARPAFMLVDSLAGLPQGLTLEATTLLDLAAQAGVIDARPADNLACRSHMHDSAYVIYTSGSTGRPKGVQIAHQALSNFLQSMGREPGLSAQDRLLAVTTISFDIAALELYLPLVNGACVVLASREAAMDALQLQRLLDEQRITLMQATPTTWQMLVGSGWAGKQDLRILCGGEPLPRSLARELLSRGRELWNLYGPTETTIWSCVERVDGQGTSAIVPIGKPIQNTSIHILDEAQAEVPPGVAGELCIGGEGVASGYLNRPDLNAEKFIQGPTGRLYRTGDQARLTSDGQLEFLGREDGQLKVRGFRIEAGEIENSLRGHPQVRDCVVTLRQRGSGGDAEGVLTAYVVVVAPAILDEAFKAELRQRVARDLPAYMVPSLYVGLNALPLTPNNKIDRKALPAPESVDPVHARRPMASGRAEQVAGIWAAILGLPRARDDSHFFNAGGTSFTATRLIYQVQQELGITLPVSLLFEHPTLGSFAEALERQAGGSPLPPAQPAEPVPDDPDQALLDILAQLQSGRLSVDQANRLMGDFQ</sequence>
<evidence type="ECO:0000256" key="2">
    <source>
        <dbReference type="ARBA" id="ARBA00004496"/>
    </source>
</evidence>
<keyword evidence="10" id="KW-0677">Repeat</keyword>
<dbReference type="Pfam" id="PF00668">
    <property type="entry name" value="Condensation"/>
    <property type="match status" value="1"/>
</dbReference>
<dbReference type="SUPFAM" id="SSF53901">
    <property type="entry name" value="Thiolase-like"/>
    <property type="match status" value="1"/>
</dbReference>
<feature type="domain" description="PKS/mFAS DH" evidence="15">
    <location>
        <begin position="764"/>
        <end position="1054"/>
    </location>
</feature>
<dbReference type="SUPFAM" id="SSF52777">
    <property type="entry name" value="CoA-dependent acyltransferases"/>
    <property type="match status" value="2"/>
</dbReference>
<feature type="region of interest" description="N-terminal hotdog fold" evidence="11">
    <location>
        <begin position="764"/>
        <end position="881"/>
    </location>
</feature>
<comment type="pathway">
    <text evidence="4">Lipid metabolism; fatty acid biosynthesis.</text>
</comment>
<dbReference type="Pfam" id="PF21089">
    <property type="entry name" value="PKS_DH_N"/>
    <property type="match status" value="1"/>
</dbReference>
<keyword evidence="9" id="KW-0808">Transferase</keyword>
<dbReference type="SMART" id="SM00823">
    <property type="entry name" value="PKS_PP"/>
    <property type="match status" value="3"/>
</dbReference>
<evidence type="ECO:0000259" key="14">
    <source>
        <dbReference type="PROSITE" id="PS52004"/>
    </source>
</evidence>
<dbReference type="NCBIfam" id="TIGR01733">
    <property type="entry name" value="AA-adenyl-dom"/>
    <property type="match status" value="1"/>
</dbReference>
<dbReference type="Pfam" id="PF02801">
    <property type="entry name" value="Ketoacyl-synt_C"/>
    <property type="match status" value="1"/>
</dbReference>
<evidence type="ECO:0000259" key="13">
    <source>
        <dbReference type="PROSITE" id="PS50075"/>
    </source>
</evidence>
<dbReference type="InterPro" id="IPR013968">
    <property type="entry name" value="PKS_KR"/>
</dbReference>
<evidence type="ECO:0000256" key="12">
    <source>
        <dbReference type="SAM" id="MobiDB-lite"/>
    </source>
</evidence>
<dbReference type="Gene3D" id="3.10.129.110">
    <property type="entry name" value="Polyketide synthase dehydratase"/>
    <property type="match status" value="1"/>
</dbReference>
<dbReference type="InterPro" id="IPR000873">
    <property type="entry name" value="AMP-dep_synth/lig_dom"/>
</dbReference>
<dbReference type="Gene3D" id="1.10.1240.100">
    <property type="match status" value="1"/>
</dbReference>
<dbReference type="Pfam" id="PF13193">
    <property type="entry name" value="AMP-binding_C"/>
    <property type="match status" value="1"/>
</dbReference>
<dbReference type="InterPro" id="IPR020845">
    <property type="entry name" value="AMP-binding_CS"/>
</dbReference>
<dbReference type="InterPro" id="IPR049900">
    <property type="entry name" value="PKS_mFAS_DH"/>
</dbReference>
<dbReference type="Pfam" id="PF00109">
    <property type="entry name" value="ketoacyl-synt"/>
    <property type="match status" value="1"/>
</dbReference>
<comment type="subcellular location">
    <subcellularLocation>
        <location evidence="2">Cytoplasm</location>
    </subcellularLocation>
</comment>
<feature type="domain" description="Carrier" evidence="13">
    <location>
        <begin position="1547"/>
        <end position="1621"/>
    </location>
</feature>
<accession>A0ABX4Q4K1</accession>
<comment type="similarity">
    <text evidence="5">Belongs to the short-chain dehydrogenases/reductases (SDR) family.</text>
</comment>
<dbReference type="InterPro" id="IPR001242">
    <property type="entry name" value="Condensation_dom"/>
</dbReference>
<dbReference type="Gene3D" id="3.40.50.720">
    <property type="entry name" value="NAD(P)-binding Rossmann-like Domain"/>
    <property type="match status" value="1"/>
</dbReference>
<feature type="region of interest" description="Disordered" evidence="12">
    <location>
        <begin position="2724"/>
        <end position="2743"/>
    </location>
</feature>
<dbReference type="Pfam" id="PF14765">
    <property type="entry name" value="PS-DH"/>
    <property type="match status" value="1"/>
</dbReference>
<dbReference type="Pfam" id="PF22336">
    <property type="entry name" value="RhiE-like_linker"/>
    <property type="match status" value="1"/>
</dbReference>
<dbReference type="InterPro" id="IPR036291">
    <property type="entry name" value="NAD(P)-bd_dom_sf"/>
</dbReference>
<dbReference type="Gene3D" id="3.30.559.10">
    <property type="entry name" value="Chloramphenicol acetyltransferase-like domain"/>
    <property type="match status" value="1"/>
</dbReference>
<feature type="region of interest" description="Disordered" evidence="12">
    <location>
        <begin position="1525"/>
        <end position="1548"/>
    </location>
</feature>
<evidence type="ECO:0000256" key="3">
    <source>
        <dbReference type="ARBA" id="ARBA00004792"/>
    </source>
</evidence>
<keyword evidence="8" id="KW-0597">Phosphoprotein</keyword>
<keyword evidence="7" id="KW-0963">Cytoplasm</keyword>
<feature type="compositionally biased region" description="Polar residues" evidence="12">
    <location>
        <begin position="1535"/>
        <end position="1547"/>
    </location>
</feature>
<dbReference type="CDD" id="cd08953">
    <property type="entry name" value="KR_2_SDR_x"/>
    <property type="match status" value="1"/>
</dbReference>
<evidence type="ECO:0000313" key="16">
    <source>
        <dbReference type="EMBL" id="PKA71714.1"/>
    </source>
</evidence>
<evidence type="ECO:0000256" key="6">
    <source>
        <dbReference type="ARBA" id="ARBA00022450"/>
    </source>
</evidence>
<dbReference type="InterPro" id="IPR042104">
    <property type="entry name" value="PKS_dehydratase_sf"/>
</dbReference>
<dbReference type="InterPro" id="IPR023213">
    <property type="entry name" value="CAT-like_dom_sf"/>
</dbReference>
<dbReference type="PROSITE" id="PS00455">
    <property type="entry name" value="AMP_BINDING"/>
    <property type="match status" value="1"/>
</dbReference>
<dbReference type="InterPro" id="IPR036736">
    <property type="entry name" value="ACP-like_sf"/>
</dbReference>
<dbReference type="InterPro" id="IPR018201">
    <property type="entry name" value="Ketoacyl_synth_AS"/>
</dbReference>
<gene>
    <name evidence="16" type="ORF">ATI02_4711</name>
</gene>
<dbReference type="EMBL" id="PHHE01000001">
    <property type="protein sequence ID" value="PKA71714.1"/>
    <property type="molecule type" value="Genomic_DNA"/>
</dbReference>
<dbReference type="InterPro" id="IPR006162">
    <property type="entry name" value="Ppantetheine_attach_site"/>
</dbReference>
<dbReference type="InterPro" id="IPR045851">
    <property type="entry name" value="AMP-bd_C_sf"/>
</dbReference>
<dbReference type="CDD" id="cd19531">
    <property type="entry name" value="LCL_NRPS-like"/>
    <property type="match status" value="1"/>
</dbReference>
<dbReference type="InterPro" id="IPR050091">
    <property type="entry name" value="PKS_NRPS_Biosynth_Enz"/>
</dbReference>
<dbReference type="Gene3D" id="3.40.50.980">
    <property type="match status" value="2"/>
</dbReference>
<dbReference type="SUPFAM" id="SSF47336">
    <property type="entry name" value="ACP-like"/>
    <property type="match status" value="3"/>
</dbReference>
<evidence type="ECO:0000259" key="15">
    <source>
        <dbReference type="PROSITE" id="PS52019"/>
    </source>
</evidence>
<organism evidence="16 17">
    <name type="scientific">Pseudomonas baetica</name>
    <dbReference type="NCBI Taxonomy" id="674054"/>
    <lineage>
        <taxon>Bacteria</taxon>
        <taxon>Pseudomonadati</taxon>
        <taxon>Pseudomonadota</taxon>
        <taxon>Gammaproteobacteria</taxon>
        <taxon>Pseudomonadales</taxon>
        <taxon>Pseudomonadaceae</taxon>
        <taxon>Pseudomonas</taxon>
    </lineage>
</organism>
<proteinExistence type="inferred from homology"/>
<dbReference type="Pfam" id="PF08659">
    <property type="entry name" value="KR"/>
    <property type="match status" value="1"/>
</dbReference>
<evidence type="ECO:0000256" key="4">
    <source>
        <dbReference type="ARBA" id="ARBA00005194"/>
    </source>
</evidence>
<dbReference type="InterPro" id="IPR057326">
    <property type="entry name" value="KR_dom"/>
</dbReference>
<comment type="cofactor">
    <cofactor evidence="1">
        <name>pantetheine 4'-phosphate</name>
        <dbReference type="ChEBI" id="CHEBI:47942"/>
    </cofactor>
</comment>
<feature type="domain" description="Carrier" evidence="13">
    <location>
        <begin position="2650"/>
        <end position="2725"/>
    </location>
</feature>
<evidence type="ECO:0000256" key="1">
    <source>
        <dbReference type="ARBA" id="ARBA00001957"/>
    </source>
</evidence>
<comment type="pathway">
    <text evidence="3">Antibiotic biosynthesis.</text>
</comment>
<evidence type="ECO:0000256" key="10">
    <source>
        <dbReference type="ARBA" id="ARBA00022737"/>
    </source>
</evidence>
<feature type="domain" description="Carrier" evidence="13">
    <location>
        <begin position="7"/>
        <end position="81"/>
    </location>
</feature>
<evidence type="ECO:0000256" key="9">
    <source>
        <dbReference type="ARBA" id="ARBA00022679"/>
    </source>
</evidence>
<dbReference type="InterPro" id="IPR010071">
    <property type="entry name" value="AA_adenyl_dom"/>
</dbReference>
<comment type="caution">
    <text evidence="16">The sequence shown here is derived from an EMBL/GenBank/DDBJ whole genome shotgun (WGS) entry which is preliminary data.</text>
</comment>
<dbReference type="CDD" id="cd00833">
    <property type="entry name" value="PKS"/>
    <property type="match status" value="1"/>
</dbReference>
<dbReference type="InterPro" id="IPR014030">
    <property type="entry name" value="Ketoacyl_synth_N"/>
</dbReference>
<dbReference type="InterPro" id="IPR049552">
    <property type="entry name" value="PKS_DH_N"/>
</dbReference>
<evidence type="ECO:0000256" key="5">
    <source>
        <dbReference type="ARBA" id="ARBA00006484"/>
    </source>
</evidence>
<protein>
    <submittedName>
        <fullName evidence="16">Amino acid adenylation domain-containing protein</fullName>
    </submittedName>
</protein>
<feature type="domain" description="Ketosynthase family 3 (KS3)" evidence="14">
    <location>
        <begin position="158"/>
        <end position="578"/>
    </location>
</feature>
<dbReference type="Gene3D" id="3.30.559.30">
    <property type="entry name" value="Nonribosomal peptide synthetase, condensation domain"/>
    <property type="match status" value="1"/>
</dbReference>
<dbReference type="Pfam" id="PF00550">
    <property type="entry name" value="PP-binding"/>
    <property type="match status" value="3"/>
</dbReference>
<dbReference type="InterPro" id="IPR014031">
    <property type="entry name" value="Ketoacyl_synth_C"/>
</dbReference>
<keyword evidence="6" id="KW-0596">Phosphopantetheine</keyword>
<dbReference type="InterPro" id="IPR049490">
    <property type="entry name" value="C883_1060-like_KR_N"/>
</dbReference>
<dbReference type="PROSITE" id="PS52019">
    <property type="entry name" value="PKS_MFAS_DH"/>
    <property type="match status" value="1"/>
</dbReference>
<dbReference type="InterPro" id="IPR009081">
    <property type="entry name" value="PP-bd_ACP"/>
</dbReference>
<dbReference type="InterPro" id="IPR020841">
    <property type="entry name" value="PKS_Beta-ketoAc_synthase_dom"/>
</dbReference>
<dbReference type="PROSITE" id="PS00606">
    <property type="entry name" value="KS3_1"/>
    <property type="match status" value="1"/>
</dbReference>
<dbReference type="PROSITE" id="PS50075">
    <property type="entry name" value="CARRIER"/>
    <property type="match status" value="3"/>
</dbReference>
<dbReference type="Gene3D" id="2.30.38.10">
    <property type="entry name" value="Luciferase, Domain 3"/>
    <property type="match status" value="1"/>
</dbReference>
<dbReference type="CDD" id="cd12116">
    <property type="entry name" value="A_NRPS_Ta1_like"/>
    <property type="match status" value="1"/>
</dbReference>
<dbReference type="SUPFAM" id="SSF51735">
    <property type="entry name" value="NAD(P)-binding Rossmann-fold domains"/>
    <property type="match status" value="2"/>
</dbReference>
<reference evidence="16 17" key="1">
    <citation type="submission" date="2017-11" db="EMBL/GenBank/DDBJ databases">
        <title>Genome sequencing of a diverse group of Pseudomonas species.</title>
        <authorList>
            <person name="Loper J."/>
        </authorList>
    </citation>
    <scope>NUCLEOTIDE SEQUENCE [LARGE SCALE GENOMIC DNA]</scope>
    <source>
        <strain evidence="16 17">LMG 25716</strain>
    </source>
</reference>
<dbReference type="PANTHER" id="PTHR43775">
    <property type="entry name" value="FATTY ACID SYNTHASE"/>
    <property type="match status" value="1"/>
</dbReference>
<dbReference type="Gene3D" id="3.30.300.30">
    <property type="match status" value="1"/>
</dbReference>
<dbReference type="InterPro" id="IPR049551">
    <property type="entry name" value="PKS_DH_C"/>
</dbReference>
<dbReference type="RefSeq" id="WP_100847495.1">
    <property type="nucleotide sequence ID" value="NZ_PHHE01000001.1"/>
</dbReference>
<dbReference type="SMART" id="SM00825">
    <property type="entry name" value="PKS_KS"/>
    <property type="match status" value="1"/>
</dbReference>